<dbReference type="SUPFAM" id="SSF55961">
    <property type="entry name" value="Bet v1-like"/>
    <property type="match status" value="1"/>
</dbReference>
<organism evidence="4">
    <name type="scientific">freshwater metagenome</name>
    <dbReference type="NCBI Taxonomy" id="449393"/>
    <lineage>
        <taxon>unclassified sequences</taxon>
        <taxon>metagenomes</taxon>
        <taxon>ecological metagenomes</taxon>
    </lineage>
</organism>
<evidence type="ECO:0000313" key="2">
    <source>
        <dbReference type="EMBL" id="CAB4633993.1"/>
    </source>
</evidence>
<evidence type="ECO:0000313" key="3">
    <source>
        <dbReference type="EMBL" id="CAB4647793.1"/>
    </source>
</evidence>
<dbReference type="AlphaFoldDB" id="A0A6J6KEX7"/>
<sequence length="143" mass="16144">MKSNHIAMNLEIRAPIEKVWQALAQWESQGEWMLLTKVEVVSEIREGVGTSIAAFTGIGKLGLMDHMQVTTWKPPHICDVIHTGRMIKGTGRFELKQIDAFTTRFDWSEEILAPRAIFLLIAPGLYAGVRISLMALRRQLQSV</sequence>
<dbReference type="EMBL" id="CAEZWF010000006">
    <property type="protein sequence ID" value="CAB4648310.1"/>
    <property type="molecule type" value="Genomic_DNA"/>
</dbReference>
<feature type="transmembrane region" description="Helical" evidence="1">
    <location>
        <begin position="116"/>
        <end position="136"/>
    </location>
</feature>
<dbReference type="EMBL" id="CAEZWK010000004">
    <property type="protein sequence ID" value="CAB4647793.1"/>
    <property type="molecule type" value="Genomic_DNA"/>
</dbReference>
<gene>
    <name evidence="2" type="ORF">UFOPK2157_00061</name>
    <name evidence="4" type="ORF">UFOPK2228_00397</name>
    <name evidence="3" type="ORF">UFOPK2245_00347</name>
</gene>
<dbReference type="CDD" id="cd07812">
    <property type="entry name" value="SRPBCC"/>
    <property type="match status" value="1"/>
</dbReference>
<accession>A0A6J6KEX7</accession>
<evidence type="ECO:0000256" key="1">
    <source>
        <dbReference type="SAM" id="Phobius"/>
    </source>
</evidence>
<name>A0A6J6KEX7_9ZZZZ</name>
<dbReference type="Gene3D" id="3.30.530.20">
    <property type="match status" value="1"/>
</dbReference>
<dbReference type="EMBL" id="CAEZVW010000001">
    <property type="protein sequence ID" value="CAB4633993.1"/>
    <property type="molecule type" value="Genomic_DNA"/>
</dbReference>
<keyword evidence="1" id="KW-0812">Transmembrane</keyword>
<protein>
    <submittedName>
        <fullName evidence="4">Unannotated protein</fullName>
    </submittedName>
</protein>
<proteinExistence type="predicted"/>
<keyword evidence="1" id="KW-0472">Membrane</keyword>
<keyword evidence="1" id="KW-1133">Transmembrane helix</keyword>
<reference evidence="4" key="1">
    <citation type="submission" date="2020-05" db="EMBL/GenBank/DDBJ databases">
        <authorList>
            <person name="Chiriac C."/>
            <person name="Salcher M."/>
            <person name="Ghai R."/>
            <person name="Kavagutti S V."/>
        </authorList>
    </citation>
    <scope>NUCLEOTIDE SEQUENCE</scope>
</reference>
<evidence type="ECO:0000313" key="4">
    <source>
        <dbReference type="EMBL" id="CAB4648310.1"/>
    </source>
</evidence>
<dbReference type="InterPro" id="IPR023393">
    <property type="entry name" value="START-like_dom_sf"/>
</dbReference>